<evidence type="ECO:0000313" key="1">
    <source>
        <dbReference type="EnsemblPlants" id="PGSC0003DMT400096870"/>
    </source>
</evidence>
<dbReference type="Gramene" id="PGSC0003DMT400096870">
    <property type="protein sequence ID" value="PGSC0003DMT400096870"/>
    <property type="gene ID" value="PGSC0003DMG400046441"/>
</dbReference>
<protein>
    <submittedName>
        <fullName evidence="1">Uncharacterized protein</fullName>
    </submittedName>
</protein>
<dbReference type="PaxDb" id="4113-PGSC0003DMT400096870"/>
<dbReference type="EnsemblPlants" id="PGSC0003DMT400096870">
    <property type="protein sequence ID" value="PGSC0003DMT400096870"/>
    <property type="gene ID" value="PGSC0003DMG400046441"/>
</dbReference>
<name>M1DZE9_SOLTU</name>
<evidence type="ECO:0000313" key="2">
    <source>
        <dbReference type="Proteomes" id="UP000011115"/>
    </source>
</evidence>
<dbReference type="InParanoid" id="M1DZE9"/>
<keyword evidence="2" id="KW-1185">Reference proteome</keyword>
<accession>M1DZE9</accession>
<reference evidence="1" key="2">
    <citation type="submission" date="2015-06" db="UniProtKB">
        <authorList>
            <consortium name="EnsemblPlants"/>
        </authorList>
    </citation>
    <scope>IDENTIFICATION</scope>
    <source>
        <strain evidence="1">DM1-3 516 R44</strain>
    </source>
</reference>
<dbReference type="AlphaFoldDB" id="M1DZE9"/>
<organism evidence="1 2">
    <name type="scientific">Solanum tuberosum</name>
    <name type="common">Potato</name>
    <dbReference type="NCBI Taxonomy" id="4113"/>
    <lineage>
        <taxon>Eukaryota</taxon>
        <taxon>Viridiplantae</taxon>
        <taxon>Streptophyta</taxon>
        <taxon>Embryophyta</taxon>
        <taxon>Tracheophyta</taxon>
        <taxon>Spermatophyta</taxon>
        <taxon>Magnoliopsida</taxon>
        <taxon>eudicotyledons</taxon>
        <taxon>Gunneridae</taxon>
        <taxon>Pentapetalae</taxon>
        <taxon>asterids</taxon>
        <taxon>lamiids</taxon>
        <taxon>Solanales</taxon>
        <taxon>Solanaceae</taxon>
        <taxon>Solanoideae</taxon>
        <taxon>Solaneae</taxon>
        <taxon>Solanum</taxon>
    </lineage>
</organism>
<proteinExistence type="predicted"/>
<dbReference type="HOGENOM" id="CLU_029307_9_1_1"/>
<dbReference type="Proteomes" id="UP000011115">
    <property type="component" value="Unassembled WGS sequence"/>
</dbReference>
<sequence length="201" mass="22799">MTFSSRELVCYVGGCSSCGKKINVNSEIGDQMDHLTLKITKLKDYILSFNKVEGGIIQLPYAKVAHLLDLMAKTIKKKQKDQGMATLLEQLDDLAQKGNDLEVLSKGKEKYTPPHERRKMKKKEGEKIEEVLLLILHKVDKHDNVLEDIRENVMMLNQMTTSHSLLIQLLGSQMDQLMSSPNLDSIEGWPYENEATPNTEI</sequence>
<reference evidence="2" key="1">
    <citation type="journal article" date="2011" name="Nature">
        <title>Genome sequence and analysis of the tuber crop potato.</title>
        <authorList>
            <consortium name="The Potato Genome Sequencing Consortium"/>
        </authorList>
    </citation>
    <scope>NUCLEOTIDE SEQUENCE [LARGE SCALE GENOMIC DNA]</scope>
    <source>
        <strain evidence="2">cv. DM1-3 516 R44</strain>
    </source>
</reference>